<dbReference type="InterPro" id="IPR036388">
    <property type="entry name" value="WH-like_DNA-bd_sf"/>
</dbReference>
<dbReference type="InterPro" id="IPR000835">
    <property type="entry name" value="HTH_MarR-typ"/>
</dbReference>
<proteinExistence type="predicted"/>
<name>A0A6J7VJY5_9CAUD</name>
<dbReference type="SUPFAM" id="SSF46785">
    <property type="entry name" value="Winged helix' DNA-binding domain"/>
    <property type="match status" value="1"/>
</dbReference>
<sequence length="101" mass="11037">MTDRSTAQARVSDPESSHLAAAEVEINGIAGAQRMRCLEAVIAHPGKTAAEIAVMTGLERHAPSRRLPDLRRAGLVRMGDQRQCSVKNRLSVTWWPRVAHG</sequence>
<reference evidence="2" key="1">
    <citation type="submission" date="2020-05" db="EMBL/GenBank/DDBJ databases">
        <authorList>
            <person name="Chiriac C."/>
            <person name="Salcher M."/>
            <person name="Ghai R."/>
            <person name="Kavagutti S V."/>
        </authorList>
    </citation>
    <scope>NUCLEOTIDE SEQUENCE</scope>
</reference>
<protein>
    <recommendedName>
        <fullName evidence="1">HTH marR-type domain-containing protein</fullName>
    </recommendedName>
</protein>
<gene>
    <name evidence="2" type="ORF">UFOVP141_44</name>
</gene>
<dbReference type="EMBL" id="LR798190">
    <property type="protein sequence ID" value="CAB5079724.1"/>
    <property type="molecule type" value="Genomic_DNA"/>
</dbReference>
<accession>A0A6J7VJY5</accession>
<dbReference type="Pfam" id="PF12802">
    <property type="entry name" value="MarR_2"/>
    <property type="match status" value="1"/>
</dbReference>
<dbReference type="Gene3D" id="1.10.10.10">
    <property type="entry name" value="Winged helix-like DNA-binding domain superfamily/Winged helix DNA-binding domain"/>
    <property type="match status" value="1"/>
</dbReference>
<evidence type="ECO:0000259" key="1">
    <source>
        <dbReference type="Pfam" id="PF12802"/>
    </source>
</evidence>
<organism evidence="2">
    <name type="scientific">uncultured Caudovirales phage</name>
    <dbReference type="NCBI Taxonomy" id="2100421"/>
    <lineage>
        <taxon>Viruses</taxon>
        <taxon>Duplodnaviria</taxon>
        <taxon>Heunggongvirae</taxon>
        <taxon>Uroviricota</taxon>
        <taxon>Caudoviricetes</taxon>
        <taxon>Peduoviridae</taxon>
        <taxon>Maltschvirus</taxon>
        <taxon>Maltschvirus maltsch</taxon>
    </lineage>
</organism>
<feature type="domain" description="HTH marR-type" evidence="1">
    <location>
        <begin position="34"/>
        <end position="77"/>
    </location>
</feature>
<evidence type="ECO:0000313" key="2">
    <source>
        <dbReference type="EMBL" id="CAB5079724.1"/>
    </source>
</evidence>
<dbReference type="InterPro" id="IPR036390">
    <property type="entry name" value="WH_DNA-bd_sf"/>
</dbReference>